<evidence type="ECO:0000313" key="2">
    <source>
        <dbReference type="Proteomes" id="UP001500359"/>
    </source>
</evidence>
<dbReference type="RefSeq" id="WP_343859832.1">
    <property type="nucleotide sequence ID" value="NZ_BAAAFD010000005.1"/>
</dbReference>
<dbReference type="EMBL" id="BAAAFD010000005">
    <property type="protein sequence ID" value="GAA0857153.1"/>
    <property type="molecule type" value="Genomic_DNA"/>
</dbReference>
<protein>
    <submittedName>
        <fullName evidence="1">Uncharacterized protein</fullName>
    </submittedName>
</protein>
<evidence type="ECO:0000313" key="1">
    <source>
        <dbReference type="EMBL" id="GAA0857153.1"/>
    </source>
</evidence>
<sequence>MKKLNLHHAHTPDDLAEINSQLESVLKADSLDDEKLKQLITQRDTFILEHLTTLQDDAKKQFAELELKSNKKLSSLIEHQLSASLKQLSGLLKGQKAVNKYK</sequence>
<reference evidence="1 2" key="1">
    <citation type="journal article" date="2019" name="Int. J. Syst. Evol. Microbiol.">
        <title>The Global Catalogue of Microorganisms (GCM) 10K type strain sequencing project: providing services to taxonomists for standard genome sequencing and annotation.</title>
        <authorList>
            <consortium name="The Broad Institute Genomics Platform"/>
            <consortium name="The Broad Institute Genome Sequencing Center for Infectious Disease"/>
            <person name="Wu L."/>
            <person name="Ma J."/>
        </authorList>
    </citation>
    <scope>NUCLEOTIDE SEQUENCE [LARGE SCALE GENOMIC DNA]</scope>
    <source>
        <strain evidence="1 2">JCM 15896</strain>
    </source>
</reference>
<dbReference type="Proteomes" id="UP001500359">
    <property type="component" value="Unassembled WGS sequence"/>
</dbReference>
<accession>A0ABN1LLA8</accession>
<proteinExistence type="predicted"/>
<keyword evidence="2" id="KW-1185">Reference proteome</keyword>
<name>A0ABN1LLA8_9ALTE</name>
<organism evidence="1 2">
    <name type="scientific">Aliiglaciecola litoralis</name>
    <dbReference type="NCBI Taxonomy" id="582857"/>
    <lineage>
        <taxon>Bacteria</taxon>
        <taxon>Pseudomonadati</taxon>
        <taxon>Pseudomonadota</taxon>
        <taxon>Gammaproteobacteria</taxon>
        <taxon>Alteromonadales</taxon>
        <taxon>Alteromonadaceae</taxon>
        <taxon>Aliiglaciecola</taxon>
    </lineage>
</organism>
<comment type="caution">
    <text evidence="1">The sequence shown here is derived from an EMBL/GenBank/DDBJ whole genome shotgun (WGS) entry which is preliminary data.</text>
</comment>
<gene>
    <name evidence="1" type="ORF">GCM10009114_21820</name>
</gene>